<accession>A0A5C4SPE4</accession>
<organism evidence="3 4">
    <name type="scientific">Allotamlana fucoidanivorans</name>
    <dbReference type="NCBI Taxonomy" id="2583814"/>
    <lineage>
        <taxon>Bacteria</taxon>
        <taxon>Pseudomonadati</taxon>
        <taxon>Bacteroidota</taxon>
        <taxon>Flavobacteriia</taxon>
        <taxon>Flavobacteriales</taxon>
        <taxon>Flavobacteriaceae</taxon>
        <taxon>Allotamlana</taxon>
    </lineage>
</organism>
<feature type="signal peptide" evidence="2">
    <location>
        <begin position="1"/>
        <end position="21"/>
    </location>
</feature>
<gene>
    <name evidence="3" type="ORF">FGF67_03850</name>
</gene>
<evidence type="ECO:0000313" key="4">
    <source>
        <dbReference type="Proteomes" id="UP000308713"/>
    </source>
</evidence>
<dbReference type="Proteomes" id="UP000308713">
    <property type="component" value="Unassembled WGS sequence"/>
</dbReference>
<protein>
    <submittedName>
        <fullName evidence="3">DUF2092 domain-containing protein</fullName>
    </submittedName>
</protein>
<keyword evidence="4" id="KW-1185">Reference proteome</keyword>
<dbReference type="Gene3D" id="2.50.20.10">
    <property type="entry name" value="Lipoprotein localisation LolA/LolB/LppX"/>
    <property type="match status" value="1"/>
</dbReference>
<evidence type="ECO:0000256" key="2">
    <source>
        <dbReference type="SAM" id="SignalP"/>
    </source>
</evidence>
<dbReference type="Pfam" id="PF09865">
    <property type="entry name" value="DUF2092"/>
    <property type="match status" value="1"/>
</dbReference>
<dbReference type="SUPFAM" id="SSF89392">
    <property type="entry name" value="Prokaryotic lipoproteins and lipoprotein localization factors"/>
    <property type="match status" value="1"/>
</dbReference>
<dbReference type="InterPro" id="IPR029046">
    <property type="entry name" value="LolA/LolB/LppX"/>
</dbReference>
<dbReference type="EMBL" id="VDCS01000003">
    <property type="protein sequence ID" value="TNJ46134.1"/>
    <property type="molecule type" value="Genomic_DNA"/>
</dbReference>
<comment type="caution">
    <text evidence="3">The sequence shown here is derived from an EMBL/GenBank/DDBJ whole genome shotgun (WGS) entry which is preliminary data.</text>
</comment>
<sequence length="242" mass="28105">MKKHILLLALLLSYFVSPSQNDKKMDSTAIFILDRMSTIIGDLTSVTFDLNTSIDNYDDSKNIVKHYLKSTVSFSGPDKLLTKTEGTKGKYGFWYDGEYLTYYNVDENNYVTLEAPDTTIEMIDEMHKNFDFKFPAADFFYPSFTDDLMDMFDEIKFLGTVNLSDEICYHIMAINKDMTVQFWISNKTYLLPKRFVIMYKNEENMQYEASFENWSLNPNIPDAVFSFMAPPTAQLISILKQS</sequence>
<dbReference type="OrthoDB" id="835919at2"/>
<name>A0A5C4SPE4_9FLAO</name>
<dbReference type="InterPro" id="IPR019207">
    <property type="entry name" value="DUF2092"/>
</dbReference>
<dbReference type="AlphaFoldDB" id="A0A5C4SPE4"/>
<evidence type="ECO:0000256" key="1">
    <source>
        <dbReference type="ARBA" id="ARBA00022729"/>
    </source>
</evidence>
<feature type="chain" id="PRO_5022939957" evidence="2">
    <location>
        <begin position="22"/>
        <end position="242"/>
    </location>
</feature>
<keyword evidence="1 2" id="KW-0732">Signal</keyword>
<evidence type="ECO:0000313" key="3">
    <source>
        <dbReference type="EMBL" id="TNJ46134.1"/>
    </source>
</evidence>
<dbReference type="RefSeq" id="WP_139695149.1">
    <property type="nucleotide sequence ID" value="NZ_CP074074.1"/>
</dbReference>
<proteinExistence type="predicted"/>
<reference evidence="3 4" key="1">
    <citation type="submission" date="2019-05" db="EMBL/GenBank/DDBJ databases">
        <title>Tamlana fucoidanivorans sp. nov., isolated from the surface of algae collected from Fujian province in China.</title>
        <authorList>
            <person name="Li J."/>
        </authorList>
    </citation>
    <scope>NUCLEOTIDE SEQUENCE [LARGE SCALE GENOMIC DNA]</scope>
    <source>
        <strain evidence="3 4">CW2-9</strain>
    </source>
</reference>